<comment type="caution">
    <text evidence="1">The sequence shown here is derived from an EMBL/GenBank/DDBJ whole genome shotgun (WGS) entry which is preliminary data.</text>
</comment>
<dbReference type="OrthoDB" id="2421619at2759"/>
<evidence type="ECO:0000313" key="1">
    <source>
        <dbReference type="EMBL" id="CAG8799145.1"/>
    </source>
</evidence>
<reference evidence="1" key="1">
    <citation type="submission" date="2021-06" db="EMBL/GenBank/DDBJ databases">
        <authorList>
            <person name="Kallberg Y."/>
            <person name="Tangrot J."/>
            <person name="Rosling A."/>
        </authorList>
    </citation>
    <scope>NUCLEOTIDE SEQUENCE</scope>
    <source>
        <strain evidence="1">MA453B</strain>
    </source>
</reference>
<evidence type="ECO:0000313" key="2">
    <source>
        <dbReference type="Proteomes" id="UP000789405"/>
    </source>
</evidence>
<name>A0A9N9JXP8_9GLOM</name>
<keyword evidence="2" id="KW-1185">Reference proteome</keyword>
<proteinExistence type="predicted"/>
<sequence>TEYRIAIDLLDNIISATLDNAILFRSGSFMEYTETIFRI</sequence>
<dbReference type="EMBL" id="CAJVPY010033610">
    <property type="protein sequence ID" value="CAG8799145.1"/>
    <property type="molecule type" value="Genomic_DNA"/>
</dbReference>
<dbReference type="AlphaFoldDB" id="A0A9N9JXP8"/>
<gene>
    <name evidence="1" type="ORF">DERYTH_LOCUS23013</name>
</gene>
<feature type="non-terminal residue" evidence="1">
    <location>
        <position position="1"/>
    </location>
</feature>
<protein>
    <submittedName>
        <fullName evidence="1">6295_t:CDS:1</fullName>
    </submittedName>
</protein>
<accession>A0A9N9JXP8</accession>
<organism evidence="1 2">
    <name type="scientific">Dentiscutata erythropus</name>
    <dbReference type="NCBI Taxonomy" id="1348616"/>
    <lineage>
        <taxon>Eukaryota</taxon>
        <taxon>Fungi</taxon>
        <taxon>Fungi incertae sedis</taxon>
        <taxon>Mucoromycota</taxon>
        <taxon>Glomeromycotina</taxon>
        <taxon>Glomeromycetes</taxon>
        <taxon>Diversisporales</taxon>
        <taxon>Gigasporaceae</taxon>
        <taxon>Dentiscutata</taxon>
    </lineage>
</organism>
<dbReference type="Proteomes" id="UP000789405">
    <property type="component" value="Unassembled WGS sequence"/>
</dbReference>